<gene>
    <name evidence="1" type="ORF">SCALOS_LOCUS4608</name>
</gene>
<comment type="caution">
    <text evidence="1">The sequence shown here is derived from an EMBL/GenBank/DDBJ whole genome shotgun (WGS) entry which is preliminary data.</text>
</comment>
<evidence type="ECO:0000313" key="1">
    <source>
        <dbReference type="EMBL" id="CAG8534970.1"/>
    </source>
</evidence>
<sequence>THHQSEHINLPLEISLYISDYILTQMRCERINVPLANYLLNNVDVLIDCLSSLERITSTPIPLAYHIHLLQTVWIYCLSLPFQLVESVGWSTIEEIDQIIFVDKPPDINYWEFSAEYQKNRLEIYLKKQ</sequence>
<keyword evidence="2" id="KW-1185">Reference proteome</keyword>
<feature type="non-terminal residue" evidence="1">
    <location>
        <position position="1"/>
    </location>
</feature>
<organism evidence="1 2">
    <name type="scientific">Scutellospora calospora</name>
    <dbReference type="NCBI Taxonomy" id="85575"/>
    <lineage>
        <taxon>Eukaryota</taxon>
        <taxon>Fungi</taxon>
        <taxon>Fungi incertae sedis</taxon>
        <taxon>Mucoromycota</taxon>
        <taxon>Glomeromycotina</taxon>
        <taxon>Glomeromycetes</taxon>
        <taxon>Diversisporales</taxon>
        <taxon>Gigasporaceae</taxon>
        <taxon>Scutellospora</taxon>
    </lineage>
</organism>
<dbReference type="Proteomes" id="UP000789860">
    <property type="component" value="Unassembled WGS sequence"/>
</dbReference>
<dbReference type="EMBL" id="CAJVPM010006438">
    <property type="protein sequence ID" value="CAG8534970.1"/>
    <property type="molecule type" value="Genomic_DNA"/>
</dbReference>
<proteinExistence type="predicted"/>
<evidence type="ECO:0000313" key="2">
    <source>
        <dbReference type="Proteomes" id="UP000789860"/>
    </source>
</evidence>
<accession>A0ACA9LML4</accession>
<reference evidence="1" key="1">
    <citation type="submission" date="2021-06" db="EMBL/GenBank/DDBJ databases">
        <authorList>
            <person name="Kallberg Y."/>
            <person name="Tangrot J."/>
            <person name="Rosling A."/>
        </authorList>
    </citation>
    <scope>NUCLEOTIDE SEQUENCE</scope>
    <source>
        <strain evidence="1">AU212A</strain>
    </source>
</reference>
<protein>
    <submittedName>
        <fullName evidence="1">1010_t:CDS:1</fullName>
    </submittedName>
</protein>
<name>A0ACA9LML4_9GLOM</name>